<dbReference type="OrthoDB" id="5135333at2759"/>
<keyword evidence="2" id="KW-1185">Reference proteome</keyword>
<gene>
    <name evidence="1" type="ORF">K469DRAFT_551951</name>
</gene>
<proteinExistence type="predicted"/>
<accession>A0A6A6EMP7</accession>
<dbReference type="PANTHER" id="PTHR33112">
    <property type="entry name" value="DOMAIN PROTEIN, PUTATIVE-RELATED"/>
    <property type="match status" value="1"/>
</dbReference>
<dbReference type="PANTHER" id="PTHR33112:SF12">
    <property type="entry name" value="HETEROKARYON INCOMPATIBILITY DOMAIN-CONTAINING PROTEIN"/>
    <property type="match status" value="1"/>
</dbReference>
<evidence type="ECO:0000313" key="2">
    <source>
        <dbReference type="Proteomes" id="UP000800200"/>
    </source>
</evidence>
<dbReference type="Proteomes" id="UP000800200">
    <property type="component" value="Unassembled WGS sequence"/>
</dbReference>
<evidence type="ECO:0000313" key="1">
    <source>
        <dbReference type="EMBL" id="KAF2192844.1"/>
    </source>
</evidence>
<dbReference type="EMBL" id="ML994614">
    <property type="protein sequence ID" value="KAF2192844.1"/>
    <property type="molecule type" value="Genomic_DNA"/>
</dbReference>
<sequence length="108" mass="12731">MYCCLVNMYTRRHMSYPGDALNAFSGIRSLLETEFQTNFVAGLPNRNFVDCLLWRRVMPFESLIRRELKGDKCQFPSWSWAGWKGEVMFFLSRPLPAKQRVHAHDILE</sequence>
<dbReference type="AlphaFoldDB" id="A0A6A6EMP7"/>
<protein>
    <submittedName>
        <fullName evidence="1">Uncharacterized protein</fullName>
    </submittedName>
</protein>
<organism evidence="1 2">
    <name type="scientific">Zopfia rhizophila CBS 207.26</name>
    <dbReference type="NCBI Taxonomy" id="1314779"/>
    <lineage>
        <taxon>Eukaryota</taxon>
        <taxon>Fungi</taxon>
        <taxon>Dikarya</taxon>
        <taxon>Ascomycota</taxon>
        <taxon>Pezizomycotina</taxon>
        <taxon>Dothideomycetes</taxon>
        <taxon>Dothideomycetes incertae sedis</taxon>
        <taxon>Zopfiaceae</taxon>
        <taxon>Zopfia</taxon>
    </lineage>
</organism>
<reference evidence="1" key="1">
    <citation type="journal article" date="2020" name="Stud. Mycol.">
        <title>101 Dothideomycetes genomes: a test case for predicting lifestyles and emergence of pathogens.</title>
        <authorList>
            <person name="Haridas S."/>
            <person name="Albert R."/>
            <person name="Binder M."/>
            <person name="Bloem J."/>
            <person name="Labutti K."/>
            <person name="Salamov A."/>
            <person name="Andreopoulos B."/>
            <person name="Baker S."/>
            <person name="Barry K."/>
            <person name="Bills G."/>
            <person name="Bluhm B."/>
            <person name="Cannon C."/>
            <person name="Castanera R."/>
            <person name="Culley D."/>
            <person name="Daum C."/>
            <person name="Ezra D."/>
            <person name="Gonzalez J."/>
            <person name="Henrissat B."/>
            <person name="Kuo A."/>
            <person name="Liang C."/>
            <person name="Lipzen A."/>
            <person name="Lutzoni F."/>
            <person name="Magnuson J."/>
            <person name="Mondo S."/>
            <person name="Nolan M."/>
            <person name="Ohm R."/>
            <person name="Pangilinan J."/>
            <person name="Park H.-J."/>
            <person name="Ramirez L."/>
            <person name="Alfaro M."/>
            <person name="Sun H."/>
            <person name="Tritt A."/>
            <person name="Yoshinaga Y."/>
            <person name="Zwiers L.-H."/>
            <person name="Turgeon B."/>
            <person name="Goodwin S."/>
            <person name="Spatafora J."/>
            <person name="Crous P."/>
            <person name="Grigoriev I."/>
        </authorList>
    </citation>
    <scope>NUCLEOTIDE SEQUENCE</scope>
    <source>
        <strain evidence="1">CBS 207.26</strain>
    </source>
</reference>
<name>A0A6A6EMP7_9PEZI</name>